<dbReference type="AlphaFoldDB" id="A0A087SZ99"/>
<name>A0A087SZ99_STEMI</name>
<dbReference type="PROSITE" id="PS51257">
    <property type="entry name" value="PROKAR_LIPOPROTEIN"/>
    <property type="match status" value="1"/>
</dbReference>
<dbReference type="EMBL" id="KK112646">
    <property type="protein sequence ID" value="KFM58188.1"/>
    <property type="molecule type" value="Genomic_DNA"/>
</dbReference>
<evidence type="ECO:0008006" key="3">
    <source>
        <dbReference type="Google" id="ProtNLM"/>
    </source>
</evidence>
<evidence type="ECO:0000313" key="2">
    <source>
        <dbReference type="Proteomes" id="UP000054359"/>
    </source>
</evidence>
<accession>A0A087SZ99</accession>
<keyword evidence="2" id="KW-1185">Reference proteome</keyword>
<proteinExistence type="predicted"/>
<feature type="non-terminal residue" evidence="1">
    <location>
        <position position="33"/>
    </location>
</feature>
<dbReference type="Proteomes" id="UP000054359">
    <property type="component" value="Unassembled WGS sequence"/>
</dbReference>
<reference evidence="1 2" key="1">
    <citation type="submission" date="2013-11" db="EMBL/GenBank/DDBJ databases">
        <title>Genome sequencing of Stegodyphus mimosarum.</title>
        <authorList>
            <person name="Bechsgaard J."/>
        </authorList>
    </citation>
    <scope>NUCLEOTIDE SEQUENCE [LARGE SCALE GENOMIC DNA]</scope>
</reference>
<organism evidence="1 2">
    <name type="scientific">Stegodyphus mimosarum</name>
    <name type="common">African social velvet spider</name>
    <dbReference type="NCBI Taxonomy" id="407821"/>
    <lineage>
        <taxon>Eukaryota</taxon>
        <taxon>Metazoa</taxon>
        <taxon>Ecdysozoa</taxon>
        <taxon>Arthropoda</taxon>
        <taxon>Chelicerata</taxon>
        <taxon>Arachnida</taxon>
        <taxon>Araneae</taxon>
        <taxon>Araneomorphae</taxon>
        <taxon>Entelegynae</taxon>
        <taxon>Eresoidea</taxon>
        <taxon>Eresidae</taxon>
        <taxon>Stegodyphus</taxon>
    </lineage>
</organism>
<gene>
    <name evidence="1" type="ORF">X975_14767</name>
</gene>
<evidence type="ECO:0000313" key="1">
    <source>
        <dbReference type="EMBL" id="KFM58188.1"/>
    </source>
</evidence>
<protein>
    <recommendedName>
        <fullName evidence="3">Lipoprotein</fullName>
    </recommendedName>
</protein>
<sequence length="33" mass="3534">MFKGKKRILQFFSSVKIQGLLCSASCACAPIAS</sequence>